<evidence type="ECO:0000313" key="2">
    <source>
        <dbReference type="Proteomes" id="UP000276133"/>
    </source>
</evidence>
<gene>
    <name evidence="1" type="ORF">BpHYR1_012554</name>
</gene>
<organism evidence="1 2">
    <name type="scientific">Brachionus plicatilis</name>
    <name type="common">Marine rotifer</name>
    <name type="synonym">Brachionus muelleri</name>
    <dbReference type="NCBI Taxonomy" id="10195"/>
    <lineage>
        <taxon>Eukaryota</taxon>
        <taxon>Metazoa</taxon>
        <taxon>Spiralia</taxon>
        <taxon>Gnathifera</taxon>
        <taxon>Rotifera</taxon>
        <taxon>Eurotatoria</taxon>
        <taxon>Monogononta</taxon>
        <taxon>Pseudotrocha</taxon>
        <taxon>Ploima</taxon>
        <taxon>Brachionidae</taxon>
        <taxon>Brachionus</taxon>
    </lineage>
</organism>
<evidence type="ECO:0000313" key="1">
    <source>
        <dbReference type="EMBL" id="RMZ99038.1"/>
    </source>
</evidence>
<proteinExistence type="predicted"/>
<comment type="caution">
    <text evidence="1">The sequence shown here is derived from an EMBL/GenBank/DDBJ whole genome shotgun (WGS) entry which is preliminary data.</text>
</comment>
<dbReference type="AlphaFoldDB" id="A0A3M7PJ59"/>
<reference evidence="1 2" key="1">
    <citation type="journal article" date="2018" name="Sci. Rep.">
        <title>Genomic signatures of local adaptation to the degree of environmental predictability in rotifers.</title>
        <authorList>
            <person name="Franch-Gras L."/>
            <person name="Hahn C."/>
            <person name="Garcia-Roger E.M."/>
            <person name="Carmona M.J."/>
            <person name="Serra M."/>
            <person name="Gomez A."/>
        </authorList>
    </citation>
    <scope>NUCLEOTIDE SEQUENCE [LARGE SCALE GENOMIC DNA]</scope>
    <source>
        <strain evidence="1">HYR1</strain>
    </source>
</reference>
<protein>
    <submittedName>
        <fullName evidence="1">Uncharacterized protein</fullName>
    </submittedName>
</protein>
<accession>A0A3M7PJ59</accession>
<keyword evidence="2" id="KW-1185">Reference proteome</keyword>
<sequence length="72" mass="8599">MNVSFAVIFLRNLAFKLLDSHSNSSVEHIYGRNQAIKVKQKNLKLYFNFEKKYSNYVKRVRQENRFLTRGIS</sequence>
<dbReference type="Proteomes" id="UP000276133">
    <property type="component" value="Unassembled WGS sequence"/>
</dbReference>
<name>A0A3M7PJ59_BRAPC</name>
<dbReference type="EMBL" id="REGN01010439">
    <property type="protein sequence ID" value="RMZ99038.1"/>
    <property type="molecule type" value="Genomic_DNA"/>
</dbReference>